<dbReference type="Proteomes" id="UP000494256">
    <property type="component" value="Unassembled WGS sequence"/>
</dbReference>
<dbReference type="SMART" id="SM00404">
    <property type="entry name" value="PTPc_motif"/>
    <property type="match status" value="1"/>
</dbReference>
<dbReference type="EMBL" id="CADEBD010000857">
    <property type="protein sequence ID" value="CAB3260486.1"/>
    <property type="molecule type" value="Genomic_DNA"/>
</dbReference>
<dbReference type="Proteomes" id="UP000494106">
    <property type="component" value="Unassembled WGS sequence"/>
</dbReference>
<dbReference type="GO" id="GO:0004725">
    <property type="term" value="F:protein tyrosine phosphatase activity"/>
    <property type="evidence" value="ECO:0007669"/>
    <property type="project" value="InterPro"/>
</dbReference>
<feature type="region of interest" description="Disordered" evidence="1">
    <location>
        <begin position="892"/>
        <end position="966"/>
    </location>
</feature>
<dbReference type="PROSITE" id="PS50055">
    <property type="entry name" value="TYR_PHOSPHATASE_PTP"/>
    <property type="match status" value="1"/>
</dbReference>
<gene>
    <name evidence="6" type="ORF">APLA_LOCUS10247</name>
    <name evidence="7" type="ORF">APLA_LOCUS16989</name>
</gene>
<dbReference type="PRINTS" id="PR00700">
    <property type="entry name" value="PRTYPHPHTASE"/>
</dbReference>
<evidence type="ECO:0000256" key="3">
    <source>
        <dbReference type="SAM" id="SignalP"/>
    </source>
</evidence>
<dbReference type="InterPro" id="IPR000387">
    <property type="entry name" value="Tyr_Pase_dom"/>
</dbReference>
<feature type="compositionally biased region" description="Polar residues" evidence="1">
    <location>
        <begin position="378"/>
        <end position="388"/>
    </location>
</feature>
<feature type="compositionally biased region" description="Polar residues" evidence="1">
    <location>
        <begin position="86"/>
        <end position="96"/>
    </location>
</feature>
<feature type="compositionally biased region" description="Low complexity" evidence="1">
    <location>
        <begin position="896"/>
        <end position="966"/>
    </location>
</feature>
<evidence type="ECO:0000313" key="9">
    <source>
        <dbReference type="Proteomes" id="UP000494256"/>
    </source>
</evidence>
<feature type="compositionally biased region" description="Acidic residues" evidence="1">
    <location>
        <begin position="144"/>
        <end position="162"/>
    </location>
</feature>
<feature type="compositionally biased region" description="Basic and acidic residues" evidence="1">
    <location>
        <begin position="97"/>
        <end position="106"/>
    </location>
</feature>
<feature type="transmembrane region" description="Helical" evidence="2">
    <location>
        <begin position="1132"/>
        <end position="1156"/>
    </location>
</feature>
<dbReference type="PANTHER" id="PTHR19134">
    <property type="entry name" value="RECEPTOR-TYPE TYROSINE-PROTEIN PHOSPHATASE"/>
    <property type="match status" value="1"/>
</dbReference>
<feature type="compositionally biased region" description="Polar residues" evidence="1">
    <location>
        <begin position="674"/>
        <end position="691"/>
    </location>
</feature>
<keyword evidence="2" id="KW-0812">Transmembrane</keyword>
<feature type="compositionally biased region" description="Low complexity" evidence="1">
    <location>
        <begin position="396"/>
        <end position="427"/>
    </location>
</feature>
<evidence type="ECO:0000256" key="2">
    <source>
        <dbReference type="SAM" id="Phobius"/>
    </source>
</evidence>
<dbReference type="SUPFAM" id="SSF52799">
    <property type="entry name" value="(Phosphotyrosine protein) phosphatases II"/>
    <property type="match status" value="1"/>
</dbReference>
<dbReference type="InterPro" id="IPR000242">
    <property type="entry name" value="PTP_cat"/>
</dbReference>
<dbReference type="Gene3D" id="3.90.190.10">
    <property type="entry name" value="Protein tyrosine phosphatase superfamily"/>
    <property type="match status" value="1"/>
</dbReference>
<feature type="chain" id="PRO_5036434335" evidence="3">
    <location>
        <begin position="28"/>
        <end position="1569"/>
    </location>
</feature>
<evidence type="ECO:0000313" key="8">
    <source>
        <dbReference type="Proteomes" id="UP000494106"/>
    </source>
</evidence>
<feature type="signal peptide" evidence="3">
    <location>
        <begin position="1"/>
        <end position="27"/>
    </location>
</feature>
<feature type="region of interest" description="Disordered" evidence="1">
    <location>
        <begin position="378"/>
        <end position="428"/>
    </location>
</feature>
<feature type="region of interest" description="Disordered" evidence="1">
    <location>
        <begin position="63"/>
        <end position="167"/>
    </location>
</feature>
<dbReference type="SMART" id="SM00194">
    <property type="entry name" value="PTPc"/>
    <property type="match status" value="1"/>
</dbReference>
<sequence>MESPVRICLGAALVVNLLLLSNTTVYGNAIPRDATIIGDEPRQLPARSRPETPDVSLNELNSKIKPKVSTSEENAKYKDRGRGNVKFQSQLKMSTENSRRRVRATEPPKLLVVTDTQVDSRRLSKVPSLTSSTTPMTVEKNEQSEEEYDDGEDEEEEEEEQDSSEKLTSSLDNFFSMTSFDGFTHDSEFDSSNKKVKHDFDSASYGGFSSLFPSKATYGFTEPTHDSFKSEFFNYETDLTTPKNDYFDKKFRQVSRSIKKNLDTMKAKATSPNATNIQKIIKENLNTEQLGNNSIPGNKSTVFIKNTKEIRLLDNDGAGSTNKELSDVQGTSIYYEMSVLSTETYAINNSDYDCDNDTTSSGPTPSTSVEEELISINAVPQSLPTTTKLPDPGPEASSTVSSSYSPVSTASTINPITSSTKKSVSSVENTKTYLHNFRSRSYSKRLNFNGNKDSPNSVTSKPVLSSSASPRLTPKFQLPKLKTTPKSKRVWMWPRRNSTIVSPIYSEHFSTKANTTTRPRLSSPFFVKPVKTALTTVSSEIDPVLQDDISGPKKVVHSQSISDNTVPSLSKRGSTKFGVSTALSKEVDAESEMPPTAWALATLRITPPSPVAINKTGSLNKSIDENELQSANELLEKTRATTTVSTTTTLPNPISNDIIPKRIKDVLQNKPLAQATTTPTNAETQSKNNTTSEIFSNVTNLSAENSVEESGSTEVVTESYKYFKESWVPIGEEDDTTDKNEIEKETNQHVDLAKPSRFESITKLPAEITTPQDENVASSEVNQTIADAKPTTNYEITTIRFSYIPTEDAVTTPESETDPTEPIIPSTWHPVFPTRTRITTLEDTPVTTYRPKYTATEEKEDETTTVFIETSSPIEVSSQVLENLTKMSLQNTELPTKTSSESTSIPTTTEITTETVTEENTSQPTIVETSTEPVTTERTSTTTEATTTEATTTEATTTEVTTTEVTTTEVLPTTITSETVEDTTTTVVEVVTEINTEKEHTIVQTVPSIPTQSSAKNQQMTDSPDGNSSSNEVTPGTIKTTSAASPAGYLTTTPVHKSTYSVKTEVPTTTEVVDEMTTQRSAKIQDTTMAVTASNTEYTTKATNEDTTIYTGDMTTEASSRVFESEDSGSGAAIAIAVSTIGVVALILLIGLLLVVRRRGRRGVYAQRCTPVSLDAYSLDSVSVGHRKGNHRLRASKRSYGNPAYDDEVTSHPMQYAALASFALDVESMTAEFAEIPSLTVRPEEVPPGCEDKNRYSNVLPLPETRVPLKRLGNDPTTEYINANYITGPGNIRNYYIACQAPLSNTVVDFWRMIWEQNSRLVVMLTEYMENGVEKCYEYLPPSEISDNKRIFGDFKIILKKREQRDKYAVSSVQLINLSTRTWREITHLWYFWPAKGVPDDYDSVIDFLCEMRSYMKISQAAKEYDEEGVEVIYGDQNRTSFSNLSKLRSDDSGSGNGVNIYSPAKAEEQMRRVMHNNGTLGRMKAASDVEGIRPCVVVCASGAGRSAALVALDVCARALPGAADVPRVVRHLRAQRPHSLSNRHHYIFVYKVLSEYGNKMLGGGVDTI</sequence>
<feature type="region of interest" description="Disordered" evidence="1">
    <location>
        <begin position="672"/>
        <end position="691"/>
    </location>
</feature>
<evidence type="ECO:0000313" key="6">
    <source>
        <dbReference type="EMBL" id="CAB3244986.1"/>
    </source>
</evidence>
<feature type="region of interest" description="Disordered" evidence="1">
    <location>
        <begin position="445"/>
        <end position="472"/>
    </location>
</feature>
<comment type="caution">
    <text evidence="6">The sequence shown here is derived from an EMBL/GenBank/DDBJ whole genome shotgun (WGS) entry which is preliminary data.</text>
</comment>
<dbReference type="CDD" id="cd00047">
    <property type="entry name" value="PTPc"/>
    <property type="match status" value="1"/>
</dbReference>
<feature type="region of interest" description="Disordered" evidence="1">
    <location>
        <begin position="351"/>
        <end position="370"/>
    </location>
</feature>
<accession>A0A8S1AF95</accession>
<dbReference type="PROSITE" id="PS50056">
    <property type="entry name" value="TYR_PHOSPHATASE_2"/>
    <property type="match status" value="1"/>
</dbReference>
<dbReference type="EMBL" id="CADEBC010000522">
    <property type="protein sequence ID" value="CAB3244986.1"/>
    <property type="molecule type" value="Genomic_DNA"/>
</dbReference>
<dbReference type="GO" id="GO:0009653">
    <property type="term" value="P:anatomical structure morphogenesis"/>
    <property type="evidence" value="ECO:0007669"/>
    <property type="project" value="UniProtKB-ARBA"/>
</dbReference>
<proteinExistence type="predicted"/>
<name>A0A8S1AF95_ARCPL</name>
<keyword evidence="2" id="KW-0472">Membrane</keyword>
<feature type="compositionally biased region" description="Polar residues" evidence="1">
    <location>
        <begin position="127"/>
        <end position="136"/>
    </location>
</feature>
<keyword evidence="8" id="KW-1185">Reference proteome</keyword>
<dbReference type="InterPro" id="IPR029021">
    <property type="entry name" value="Prot-tyrosine_phosphatase-like"/>
</dbReference>
<dbReference type="GO" id="GO:0048666">
    <property type="term" value="P:neuron development"/>
    <property type="evidence" value="ECO:0007669"/>
    <property type="project" value="UniProtKB-ARBA"/>
</dbReference>
<keyword evidence="3" id="KW-0732">Signal</keyword>
<evidence type="ECO:0000259" key="5">
    <source>
        <dbReference type="PROSITE" id="PS50056"/>
    </source>
</evidence>
<dbReference type="OrthoDB" id="5794147at2759"/>
<feature type="compositionally biased region" description="Basic and acidic residues" evidence="1">
    <location>
        <begin position="73"/>
        <end position="82"/>
    </location>
</feature>
<dbReference type="InterPro" id="IPR003595">
    <property type="entry name" value="Tyr_Pase_cat"/>
</dbReference>
<feature type="region of interest" description="Disordered" evidence="1">
    <location>
        <begin position="1005"/>
        <end position="1052"/>
    </location>
</feature>
<reference evidence="8 9" key="1">
    <citation type="submission" date="2020-04" db="EMBL/GenBank/DDBJ databases">
        <authorList>
            <person name="Wallbank WR R."/>
            <person name="Pardo Diaz C."/>
            <person name="Kozak K."/>
            <person name="Martin S."/>
            <person name="Jiggins C."/>
            <person name="Moest M."/>
            <person name="Warren A I."/>
            <person name="Byers J.R.P. K."/>
            <person name="Montejo-Kovacevich G."/>
            <person name="Yen C E."/>
        </authorList>
    </citation>
    <scope>NUCLEOTIDE SEQUENCE [LARGE SCALE GENOMIC DNA]</scope>
</reference>
<feature type="region of interest" description="Disordered" evidence="1">
    <location>
        <begin position="808"/>
        <end position="830"/>
    </location>
</feature>
<dbReference type="Pfam" id="PF00102">
    <property type="entry name" value="Y_phosphatase"/>
    <property type="match status" value="2"/>
</dbReference>
<feature type="domain" description="Tyrosine-protein phosphatase" evidence="4">
    <location>
        <begin position="1252"/>
        <end position="1557"/>
    </location>
</feature>
<dbReference type="PANTHER" id="PTHR19134:SF544">
    <property type="entry name" value="IP14232P"/>
    <property type="match status" value="1"/>
</dbReference>
<feature type="domain" description="Tyrosine specific protein phosphatases" evidence="5">
    <location>
        <begin position="1491"/>
        <end position="1548"/>
    </location>
</feature>
<evidence type="ECO:0000259" key="4">
    <source>
        <dbReference type="PROSITE" id="PS50055"/>
    </source>
</evidence>
<feature type="compositionally biased region" description="Polar residues" evidence="1">
    <location>
        <begin position="445"/>
        <end position="470"/>
    </location>
</feature>
<keyword evidence="2" id="KW-1133">Transmembrane helix</keyword>
<organism evidence="6 8">
    <name type="scientific">Arctia plantaginis</name>
    <name type="common">Wood tiger moth</name>
    <name type="synonym">Phalaena plantaginis</name>
    <dbReference type="NCBI Taxonomy" id="874455"/>
    <lineage>
        <taxon>Eukaryota</taxon>
        <taxon>Metazoa</taxon>
        <taxon>Ecdysozoa</taxon>
        <taxon>Arthropoda</taxon>
        <taxon>Hexapoda</taxon>
        <taxon>Insecta</taxon>
        <taxon>Pterygota</taxon>
        <taxon>Neoptera</taxon>
        <taxon>Endopterygota</taxon>
        <taxon>Lepidoptera</taxon>
        <taxon>Glossata</taxon>
        <taxon>Ditrysia</taxon>
        <taxon>Noctuoidea</taxon>
        <taxon>Erebidae</taxon>
        <taxon>Arctiinae</taxon>
        <taxon>Arctia</taxon>
    </lineage>
</organism>
<evidence type="ECO:0000256" key="1">
    <source>
        <dbReference type="SAM" id="MobiDB-lite"/>
    </source>
</evidence>
<evidence type="ECO:0000313" key="7">
    <source>
        <dbReference type="EMBL" id="CAB3260486.1"/>
    </source>
</evidence>
<protein>
    <submittedName>
        <fullName evidence="6">Uncharacterized protein</fullName>
    </submittedName>
</protein>
<feature type="compositionally biased region" description="Low complexity" evidence="1">
    <location>
        <begin position="358"/>
        <end position="368"/>
    </location>
</feature>
<dbReference type="InterPro" id="IPR050348">
    <property type="entry name" value="Protein-Tyr_Phosphatase"/>
</dbReference>